<comment type="caution">
    <text evidence="8">Lacks conserved residue(s) required for the propagation of feature annotation.</text>
</comment>
<organism evidence="10 11">
    <name type="scientific">Candidatus Schekmanbacteria bacterium RBG_16_38_10</name>
    <dbReference type="NCBI Taxonomy" id="1817879"/>
    <lineage>
        <taxon>Bacteria</taxon>
        <taxon>Candidatus Schekmaniibacteriota</taxon>
    </lineage>
</organism>
<dbReference type="InterPro" id="IPR024924">
    <property type="entry name" value="7-CO-7-deazaguanine_synth-like"/>
</dbReference>
<feature type="binding site" evidence="8">
    <location>
        <position position="36"/>
    </location>
    <ligand>
        <name>[4Fe-4S] cluster</name>
        <dbReference type="ChEBI" id="CHEBI:49883"/>
        <note>4Fe-4S-S-AdoMet</note>
    </ligand>
</feature>
<comment type="cofactor">
    <cofactor evidence="8">
        <name>S-adenosyl-L-methionine</name>
        <dbReference type="ChEBI" id="CHEBI:59789"/>
    </cofactor>
    <text evidence="8">Binds 1 S-adenosyl-L-methionine per subunit.</text>
</comment>
<comment type="pathway">
    <text evidence="8">Purine metabolism; 7-cyano-7-deazaguanine biosynthesis.</text>
</comment>
<comment type="caution">
    <text evidence="10">The sequence shown here is derived from an EMBL/GenBank/DDBJ whole genome shotgun (WGS) entry which is preliminary data.</text>
</comment>
<comment type="cofactor">
    <cofactor evidence="8">
        <name>[4Fe-4S] cluster</name>
        <dbReference type="ChEBI" id="CHEBI:49883"/>
    </cofactor>
    <text evidence="8">Binds 1 [4Fe-4S] cluster. The cluster is coordinated with 3 cysteines and an exchangeable S-adenosyl-L-methionine.</text>
</comment>
<comment type="catalytic activity">
    <reaction evidence="8">
        <text>6-carboxy-5,6,7,8-tetrahydropterin + H(+) = 7-carboxy-7-carbaguanine + NH4(+)</text>
        <dbReference type="Rhea" id="RHEA:27974"/>
        <dbReference type="ChEBI" id="CHEBI:15378"/>
        <dbReference type="ChEBI" id="CHEBI:28938"/>
        <dbReference type="ChEBI" id="CHEBI:61032"/>
        <dbReference type="ChEBI" id="CHEBI:61036"/>
        <dbReference type="EC" id="4.3.99.3"/>
    </reaction>
</comment>
<dbReference type="InterPro" id="IPR013785">
    <property type="entry name" value="Aldolase_TIM"/>
</dbReference>
<feature type="binding site" evidence="8">
    <location>
        <position position="70"/>
    </location>
    <ligand>
        <name>S-adenosyl-L-methionine</name>
        <dbReference type="ChEBI" id="CHEBI:59789"/>
    </ligand>
</feature>
<dbReference type="Gene3D" id="3.20.20.70">
    <property type="entry name" value="Aldolase class I"/>
    <property type="match status" value="1"/>
</dbReference>
<proteinExistence type="inferred from homology"/>
<gene>
    <name evidence="8" type="primary">queE</name>
    <name evidence="10" type="ORF">A2W05_08280</name>
</gene>
<dbReference type="GO" id="GO:0051539">
    <property type="term" value="F:4 iron, 4 sulfur cluster binding"/>
    <property type="evidence" value="ECO:0007669"/>
    <property type="project" value="UniProtKB-UniRule"/>
</dbReference>
<keyword evidence="1 8" id="KW-0004">4Fe-4S</keyword>
<comment type="subunit">
    <text evidence="8">Homodimer.</text>
</comment>
<dbReference type="InterPro" id="IPR058240">
    <property type="entry name" value="rSAM_sf"/>
</dbReference>
<keyword evidence="5 8" id="KW-0408">Iron</keyword>
<evidence type="ECO:0000256" key="6">
    <source>
        <dbReference type="ARBA" id="ARBA00023014"/>
    </source>
</evidence>
<keyword evidence="8" id="KW-0671">Queuosine biosynthesis</keyword>
<evidence type="ECO:0000256" key="5">
    <source>
        <dbReference type="ARBA" id="ARBA00023004"/>
    </source>
</evidence>
<comment type="function">
    <text evidence="8">Catalyzes the complex heterocyclic radical-mediated conversion of 6-carboxy-5,6,7,8-tetrahydropterin (CPH4) to 7-carboxy-7-deazaguanine (CDG), a step common to the biosynthetic pathways of all 7-deazapurine-containing compounds.</text>
</comment>
<evidence type="ECO:0000256" key="2">
    <source>
        <dbReference type="ARBA" id="ARBA00022691"/>
    </source>
</evidence>
<keyword evidence="7 8" id="KW-0456">Lyase</keyword>
<dbReference type="Proteomes" id="UP000178797">
    <property type="component" value="Unassembled WGS sequence"/>
</dbReference>
<feature type="binding site" evidence="8">
    <location>
        <position position="29"/>
    </location>
    <ligand>
        <name>[4Fe-4S] cluster</name>
        <dbReference type="ChEBI" id="CHEBI:49883"/>
        <note>4Fe-4S-S-AdoMet</note>
    </ligand>
</feature>
<evidence type="ECO:0000256" key="4">
    <source>
        <dbReference type="ARBA" id="ARBA00022842"/>
    </source>
</evidence>
<feature type="binding site" evidence="8">
    <location>
        <position position="68"/>
    </location>
    <ligand>
        <name>substrate</name>
    </ligand>
</feature>
<dbReference type="SFLD" id="SFLDS00029">
    <property type="entry name" value="Radical_SAM"/>
    <property type="match status" value="1"/>
</dbReference>
<dbReference type="PANTHER" id="PTHR42836">
    <property type="entry name" value="7-CARBOXY-7-DEAZAGUANINE SYNTHASE"/>
    <property type="match status" value="1"/>
</dbReference>
<dbReference type="EC" id="4.3.99.3" evidence="8"/>
<dbReference type="UniPathway" id="UPA00391"/>
<dbReference type="GO" id="GO:0000287">
    <property type="term" value="F:magnesium ion binding"/>
    <property type="evidence" value="ECO:0007669"/>
    <property type="project" value="UniProtKB-UniRule"/>
</dbReference>
<feature type="binding site" evidence="8">
    <location>
        <position position="38"/>
    </location>
    <ligand>
        <name>Mg(2+)</name>
        <dbReference type="ChEBI" id="CHEBI:18420"/>
    </ligand>
</feature>
<dbReference type="InterPro" id="IPR007197">
    <property type="entry name" value="rSAM"/>
</dbReference>
<dbReference type="AlphaFoldDB" id="A0A1F7RQY2"/>
<accession>A0A1F7RQY2</accession>
<name>A0A1F7RQY2_9BACT</name>
<feature type="binding site" evidence="8">
    <location>
        <begin position="35"/>
        <end position="37"/>
    </location>
    <ligand>
        <name>S-adenosyl-L-methionine</name>
        <dbReference type="ChEBI" id="CHEBI:59789"/>
    </ligand>
</feature>
<dbReference type="GO" id="GO:0008616">
    <property type="term" value="P:tRNA queuosine(34) biosynthetic process"/>
    <property type="evidence" value="ECO:0007669"/>
    <property type="project" value="UniProtKB-UniRule"/>
</dbReference>
<dbReference type="EMBL" id="MGDE01000201">
    <property type="protein sequence ID" value="OGL43959.1"/>
    <property type="molecule type" value="Genomic_DNA"/>
</dbReference>
<keyword evidence="4 8" id="KW-0460">Magnesium</keyword>
<dbReference type="HAMAP" id="MF_00917">
    <property type="entry name" value="QueE"/>
    <property type="match status" value="1"/>
</dbReference>
<keyword evidence="6 8" id="KW-0411">Iron-sulfur</keyword>
<evidence type="ECO:0000256" key="3">
    <source>
        <dbReference type="ARBA" id="ARBA00022723"/>
    </source>
</evidence>
<dbReference type="CDD" id="cd01335">
    <property type="entry name" value="Radical_SAM"/>
    <property type="match status" value="1"/>
</dbReference>
<reference evidence="10 11" key="1">
    <citation type="journal article" date="2016" name="Nat. Commun.">
        <title>Thousands of microbial genomes shed light on interconnected biogeochemical processes in an aquifer system.</title>
        <authorList>
            <person name="Anantharaman K."/>
            <person name="Brown C.T."/>
            <person name="Hug L.A."/>
            <person name="Sharon I."/>
            <person name="Castelle C.J."/>
            <person name="Probst A.J."/>
            <person name="Thomas B.C."/>
            <person name="Singh A."/>
            <person name="Wilkins M.J."/>
            <person name="Karaoz U."/>
            <person name="Brodie E.L."/>
            <person name="Williams K.H."/>
            <person name="Hubbard S.S."/>
            <person name="Banfield J.F."/>
        </authorList>
    </citation>
    <scope>NUCLEOTIDE SEQUENCE [LARGE SCALE GENOMIC DNA]</scope>
</reference>
<feature type="domain" description="Radical SAM core" evidence="9">
    <location>
        <begin position="16"/>
        <end position="207"/>
    </location>
</feature>
<comment type="cofactor">
    <cofactor evidence="8">
        <name>Mg(2+)</name>
        <dbReference type="ChEBI" id="CHEBI:18420"/>
    </cofactor>
</comment>
<keyword evidence="3 8" id="KW-0479">Metal-binding</keyword>
<evidence type="ECO:0000256" key="7">
    <source>
        <dbReference type="ARBA" id="ARBA00023239"/>
    </source>
</evidence>
<dbReference type="Pfam" id="PF04055">
    <property type="entry name" value="Radical_SAM"/>
    <property type="match status" value="1"/>
</dbReference>
<feature type="binding site" evidence="8">
    <location>
        <position position="25"/>
    </location>
    <ligand>
        <name>substrate</name>
    </ligand>
</feature>
<evidence type="ECO:0000259" key="9">
    <source>
        <dbReference type="PROSITE" id="PS51918"/>
    </source>
</evidence>
<evidence type="ECO:0000256" key="8">
    <source>
        <dbReference type="HAMAP-Rule" id="MF_00917"/>
    </source>
</evidence>
<sequence length="212" mass="24363">MKICEIFYNIQGESTFSGLPCVFIRTSGCNLRCSYCDTRFAYEEGYEIKTGKILEKIKKFNCNLIEITGGEPLLQEEVYDFIEKSLEANYRILIETNGSILTNRLPKQVIKILDIKCPGSGQSEMMDLNNLSYLKMNDQVKFVIMDEGDYNWAKNLISENNLTSITENILFSSVYGILDPKKLAEWILKDNLNVRLQLQIHKIIWGSCMRGV</sequence>
<dbReference type="PROSITE" id="PS51918">
    <property type="entry name" value="RADICAL_SAM"/>
    <property type="match status" value="1"/>
</dbReference>
<evidence type="ECO:0000256" key="1">
    <source>
        <dbReference type="ARBA" id="ARBA00022485"/>
    </source>
</evidence>
<feature type="binding site" evidence="8">
    <location>
        <position position="33"/>
    </location>
    <ligand>
        <name>[4Fe-4S] cluster</name>
        <dbReference type="ChEBI" id="CHEBI:49883"/>
        <note>4Fe-4S-S-AdoMet</note>
    </ligand>
</feature>
<dbReference type="SUPFAM" id="SSF102114">
    <property type="entry name" value="Radical SAM enzymes"/>
    <property type="match status" value="1"/>
</dbReference>
<feature type="binding site" evidence="8">
    <location>
        <begin position="10"/>
        <end position="12"/>
    </location>
    <ligand>
        <name>substrate</name>
    </ligand>
</feature>
<evidence type="ECO:0000313" key="10">
    <source>
        <dbReference type="EMBL" id="OGL43959.1"/>
    </source>
</evidence>
<protein>
    <recommendedName>
        <fullName evidence="8">7-carboxy-7-deazaguanine synthase</fullName>
        <shortName evidence="8">CDG synthase</shortName>
        <ecNumber evidence="8">4.3.99.3</ecNumber>
    </recommendedName>
    <alternativeName>
        <fullName evidence="8">Queuosine biosynthesis protein QueE</fullName>
    </alternativeName>
</protein>
<dbReference type="PIRSF" id="PIRSF000370">
    <property type="entry name" value="QueE"/>
    <property type="match status" value="1"/>
</dbReference>
<dbReference type="PANTHER" id="PTHR42836:SF1">
    <property type="entry name" value="7-CARBOXY-7-DEAZAGUANINE SYNTHASE"/>
    <property type="match status" value="1"/>
</dbReference>
<comment type="similarity">
    <text evidence="8">Belongs to the radical SAM superfamily. 7-carboxy-7-deazaguanine synthase family.</text>
</comment>
<dbReference type="GO" id="GO:0016840">
    <property type="term" value="F:carbon-nitrogen lyase activity"/>
    <property type="evidence" value="ECO:0007669"/>
    <property type="project" value="UniProtKB-UniRule"/>
</dbReference>
<keyword evidence="2 8" id="KW-0949">S-adenosyl-L-methionine</keyword>
<dbReference type="GO" id="GO:1904047">
    <property type="term" value="F:S-adenosyl-L-methionine binding"/>
    <property type="evidence" value="ECO:0007669"/>
    <property type="project" value="UniProtKB-UniRule"/>
</dbReference>
<evidence type="ECO:0000313" key="11">
    <source>
        <dbReference type="Proteomes" id="UP000178797"/>
    </source>
</evidence>